<feature type="domain" description="Type VI secretion system TssR-like C-terminal" evidence="3">
    <location>
        <begin position="644"/>
        <end position="783"/>
    </location>
</feature>
<name>A0ABW8Y2Q3_9FLAO</name>
<dbReference type="Pfam" id="PF20782">
    <property type="entry name" value="TssR_VWA"/>
    <property type="match status" value="1"/>
</dbReference>
<evidence type="ECO:0000259" key="4">
    <source>
        <dbReference type="Pfam" id="PF20782"/>
    </source>
</evidence>
<dbReference type="Proteomes" id="UP001629058">
    <property type="component" value="Unassembled WGS sequence"/>
</dbReference>
<dbReference type="InterPro" id="IPR040530">
    <property type="entry name" value="T6SS_TssR-like_N"/>
</dbReference>
<feature type="domain" description="Type VI secretion system TssR-like second" evidence="2">
    <location>
        <begin position="146"/>
        <end position="226"/>
    </location>
</feature>
<organism evidence="5 6">
    <name type="scientific">Chryseobacterium terrae</name>
    <dbReference type="NCBI Taxonomy" id="3163299"/>
    <lineage>
        <taxon>Bacteria</taxon>
        <taxon>Pseudomonadati</taxon>
        <taxon>Bacteroidota</taxon>
        <taxon>Flavobacteriia</taxon>
        <taxon>Flavobacteriales</taxon>
        <taxon>Weeksellaceae</taxon>
        <taxon>Chryseobacterium group</taxon>
        <taxon>Chryseobacterium</taxon>
    </lineage>
</organism>
<evidence type="ECO:0000313" key="5">
    <source>
        <dbReference type="EMBL" id="MFL9833583.1"/>
    </source>
</evidence>
<dbReference type="InterPro" id="IPR049358">
    <property type="entry name" value="T6SS_TssR-like_C"/>
</dbReference>
<dbReference type="EMBL" id="JBELPY010000002">
    <property type="protein sequence ID" value="MFL9833583.1"/>
    <property type="molecule type" value="Genomic_DNA"/>
</dbReference>
<evidence type="ECO:0000259" key="1">
    <source>
        <dbReference type="Pfam" id="PF17643"/>
    </source>
</evidence>
<dbReference type="PROSITE" id="PS51257">
    <property type="entry name" value="PROKAR_LIPOPROTEIN"/>
    <property type="match status" value="1"/>
</dbReference>
<dbReference type="InterPro" id="IPR049360">
    <property type="entry name" value="T6SS_TssR-like_VWA"/>
</dbReference>
<sequence length="799" mass="90147">MKNKFPLAAYYIGFSVLLTSCQVKLPSKKTPEPQQYGQVDNASVINGFPKKSAPWIVISDRSRNTAYLDKNDEKSYKEVKFLEPLMVLKHRDGMVKVAEYIPDALMKKVSSKSVKTYGWIPESDLLLWSNSLKSEKTGYPVRVAVVPNNPDVIKSSERYYKNDSIMVFNSPSLIEEANVKIPNGQMVYVYKQAENNKRFLVGKKPRIDMDSISTGLYGWVSSNVISAWGERSAVKMKNPTGIKESTLGIHEGSPSSSDKENRTAVFLTDVDKRTPLENIYPVTLPLNEETKPDLKTKYFTNVLDYSKNFVKNVLGEPIYFDRYKEIIDRNKKANIVFVLDVSASNTPYIPIVGSLLQDLQLRFEKPSYFNSIKYGVVLYKNNSCGENAMSSILSKDYNKVMGFIEEKVNEMNCPSNFGNQPLNEGLIAAGNLLSSVPDETNIVITIGTSANRDGNMSGVIGSLTQAQAKLIMFQTNARSSDTYNDFVLMSENIVTNTAKNVAELKKQKIINQSEVLTKNNFNLIEGDDGFYSLDFPTQSMAQGFVIFPKKGDIAAPGLLVKSVDSLIAQVSYDNEMIDKSLNERFHSSVGAGKTEVDFKYKYLYPGLTSPVPAGIAAQLINYGNPFLAKGYIPKELMDYKQNMEKGILVSESEYDQLKAFYTEVYQNTGAARADFKQGKAIREYIKLLKKYNPTLKDLDKGELSKKPMSYAVGISTGFDNSDEEKMSKYMLAGWKKSDIITNEEARTYFKYYKDLADRMLTYRNNPAVKIKQNGQEFYWLSEYFMPTMLPVDEPEYTQH</sequence>
<feature type="domain" description="Type VI secretion system TssR-like N-terminal barrel" evidence="1">
    <location>
        <begin position="28"/>
        <end position="127"/>
    </location>
</feature>
<dbReference type="InterPro" id="IPR049359">
    <property type="entry name" value="T6SS_TssR-like_dom_2"/>
</dbReference>
<dbReference type="Pfam" id="PF17643">
    <property type="entry name" value="TssR"/>
    <property type="match status" value="1"/>
</dbReference>
<evidence type="ECO:0000259" key="3">
    <source>
        <dbReference type="Pfam" id="PF20781"/>
    </source>
</evidence>
<dbReference type="Pfam" id="PF20781">
    <property type="entry name" value="TssR_C"/>
    <property type="match status" value="1"/>
</dbReference>
<evidence type="ECO:0000313" key="6">
    <source>
        <dbReference type="Proteomes" id="UP001629058"/>
    </source>
</evidence>
<evidence type="ECO:0000259" key="2">
    <source>
        <dbReference type="Pfam" id="PF20780"/>
    </source>
</evidence>
<dbReference type="Pfam" id="PF20780">
    <property type="entry name" value="TssR_M"/>
    <property type="match status" value="1"/>
</dbReference>
<accession>A0ABW8Y2Q3</accession>
<feature type="domain" description="Type VI secretion system TssR-like VWA" evidence="4">
    <location>
        <begin position="289"/>
        <end position="586"/>
    </location>
</feature>
<proteinExistence type="predicted"/>
<reference evidence="5 6" key="1">
    <citation type="submission" date="2024-06" db="EMBL/GenBank/DDBJ databases">
        <authorList>
            <person name="Kaempfer P."/>
            <person name="Viver T."/>
        </authorList>
    </citation>
    <scope>NUCLEOTIDE SEQUENCE [LARGE SCALE GENOMIC DNA]</scope>
    <source>
        <strain evidence="5 6">ST-37</strain>
    </source>
</reference>
<gene>
    <name evidence="5" type="primary">tssR</name>
    <name evidence="5" type="ORF">ABS765_06030</name>
</gene>
<dbReference type="InterPro" id="IPR036465">
    <property type="entry name" value="vWFA_dom_sf"/>
</dbReference>
<comment type="caution">
    <text evidence="5">The sequence shown here is derived from an EMBL/GenBank/DDBJ whole genome shotgun (WGS) entry which is preliminary data.</text>
</comment>
<dbReference type="SUPFAM" id="SSF53300">
    <property type="entry name" value="vWA-like"/>
    <property type="match status" value="1"/>
</dbReference>
<keyword evidence="6" id="KW-1185">Reference proteome</keyword>
<dbReference type="RefSeq" id="WP_408088566.1">
    <property type="nucleotide sequence ID" value="NZ_JBELPY010000002.1"/>
</dbReference>
<protein>
    <submittedName>
        <fullName evidence="5">Type VI secretion system protein TssR domain-containing protein</fullName>
    </submittedName>
</protein>